<dbReference type="KEGG" id="ani:ANIA_07857"/>
<dbReference type="InParanoid" id="Q5AV23"/>
<dbReference type="OrthoDB" id="4352157at2759"/>
<keyword evidence="3" id="KW-1185">Reference proteome</keyword>
<reference evidence="3" key="1">
    <citation type="journal article" date="2005" name="Nature">
        <title>Sequencing of Aspergillus nidulans and comparative analysis with A. fumigatus and A. oryzae.</title>
        <authorList>
            <person name="Galagan J.E."/>
            <person name="Calvo S.E."/>
            <person name="Cuomo C."/>
            <person name="Ma L.J."/>
            <person name="Wortman J.R."/>
            <person name="Batzoglou S."/>
            <person name="Lee S.I."/>
            <person name="Basturkmen M."/>
            <person name="Spevak C.C."/>
            <person name="Clutterbuck J."/>
            <person name="Kapitonov V."/>
            <person name="Jurka J."/>
            <person name="Scazzocchio C."/>
            <person name="Farman M."/>
            <person name="Butler J."/>
            <person name="Purcell S."/>
            <person name="Harris S."/>
            <person name="Braus G.H."/>
            <person name="Draht O."/>
            <person name="Busch S."/>
            <person name="D'Enfert C."/>
            <person name="Bouchier C."/>
            <person name="Goldman G.H."/>
            <person name="Bell-Pedersen D."/>
            <person name="Griffiths-Jones S."/>
            <person name="Doonan J.H."/>
            <person name="Yu J."/>
            <person name="Vienken K."/>
            <person name="Pain A."/>
            <person name="Freitag M."/>
            <person name="Selker E.U."/>
            <person name="Archer D.B."/>
            <person name="Penalva M.A."/>
            <person name="Oakley B.R."/>
            <person name="Momany M."/>
            <person name="Tanaka T."/>
            <person name="Kumagai T."/>
            <person name="Asai K."/>
            <person name="Machida M."/>
            <person name="Nierman W.C."/>
            <person name="Denning D.W."/>
            <person name="Caddick M."/>
            <person name="Hynes M."/>
            <person name="Paoletti M."/>
            <person name="Fischer R."/>
            <person name="Miller B."/>
            <person name="Dyer P."/>
            <person name="Sachs M.S."/>
            <person name="Osmani S.A."/>
            <person name="Birren B.W."/>
        </authorList>
    </citation>
    <scope>NUCLEOTIDE SEQUENCE [LARGE SCALE GENOMIC DNA]</scope>
    <source>
        <strain evidence="3">FGSC A4 / ATCC 38163 / CBS 112.46 / NRRL 194 / M139</strain>
    </source>
</reference>
<keyword evidence="1" id="KW-0732">Signal</keyword>
<reference evidence="3" key="2">
    <citation type="journal article" date="2009" name="Fungal Genet. Biol.">
        <title>The 2008 update of the Aspergillus nidulans genome annotation: a community effort.</title>
        <authorList>
            <person name="Wortman J.R."/>
            <person name="Gilsenan J.M."/>
            <person name="Joardar V."/>
            <person name="Deegan J."/>
            <person name="Clutterbuck J."/>
            <person name="Andersen M.R."/>
            <person name="Archer D."/>
            <person name="Bencina M."/>
            <person name="Braus G."/>
            <person name="Coutinho P."/>
            <person name="von Dohren H."/>
            <person name="Doonan J."/>
            <person name="Driessen A.J."/>
            <person name="Durek P."/>
            <person name="Espeso E."/>
            <person name="Fekete E."/>
            <person name="Flipphi M."/>
            <person name="Estrada C.G."/>
            <person name="Geysens S."/>
            <person name="Goldman G."/>
            <person name="de Groot P.W."/>
            <person name="Hansen K."/>
            <person name="Harris S.D."/>
            <person name="Heinekamp T."/>
            <person name="Helmstaedt K."/>
            <person name="Henrissat B."/>
            <person name="Hofmann G."/>
            <person name="Homan T."/>
            <person name="Horio T."/>
            <person name="Horiuchi H."/>
            <person name="James S."/>
            <person name="Jones M."/>
            <person name="Karaffa L."/>
            <person name="Karanyi Z."/>
            <person name="Kato M."/>
            <person name="Keller N."/>
            <person name="Kelly D.E."/>
            <person name="Kiel J.A."/>
            <person name="Kim J.M."/>
            <person name="van der Klei I.J."/>
            <person name="Klis F.M."/>
            <person name="Kovalchuk A."/>
            <person name="Krasevec N."/>
            <person name="Kubicek C.P."/>
            <person name="Liu B."/>
            <person name="Maccabe A."/>
            <person name="Meyer V."/>
            <person name="Mirabito P."/>
            <person name="Miskei M."/>
            <person name="Mos M."/>
            <person name="Mullins J."/>
            <person name="Nelson D.R."/>
            <person name="Nielsen J."/>
            <person name="Oakley B.R."/>
            <person name="Osmani S.A."/>
            <person name="Pakula T."/>
            <person name="Paszewski A."/>
            <person name="Paulsen I."/>
            <person name="Pilsyk S."/>
            <person name="Pocsi I."/>
            <person name="Punt P.J."/>
            <person name="Ram A.F."/>
            <person name="Ren Q."/>
            <person name="Robellet X."/>
            <person name="Robson G."/>
            <person name="Seiboth B."/>
            <person name="van Solingen P."/>
            <person name="Specht T."/>
            <person name="Sun J."/>
            <person name="Taheri-Talesh N."/>
            <person name="Takeshita N."/>
            <person name="Ussery D."/>
            <person name="vanKuyk P.A."/>
            <person name="Visser H."/>
            <person name="van de Vondervoort P.J."/>
            <person name="de Vries R.P."/>
            <person name="Walton J."/>
            <person name="Xiang X."/>
            <person name="Xiong Y."/>
            <person name="Zeng A.P."/>
            <person name="Brandt B.W."/>
            <person name="Cornell M.J."/>
            <person name="van den Hondel C.A."/>
            <person name="Visser J."/>
            <person name="Oliver S.G."/>
            <person name="Turner G."/>
        </authorList>
    </citation>
    <scope>GENOME REANNOTATION</scope>
    <source>
        <strain evidence="3">FGSC A4 / ATCC 38163 / CBS 112.46 / NRRL 194 / M139</strain>
    </source>
</reference>
<dbReference type="AlphaFoldDB" id="Q5AV23"/>
<name>Q5AV23_EMENI</name>
<feature type="chain" id="PRO_5010332145" evidence="1">
    <location>
        <begin position="17"/>
        <end position="311"/>
    </location>
</feature>
<evidence type="ECO:0000256" key="1">
    <source>
        <dbReference type="SAM" id="SignalP"/>
    </source>
</evidence>
<dbReference type="VEuPathDB" id="FungiDB:AN7857"/>
<accession>Q5AV23</accession>
<dbReference type="EMBL" id="BN001302">
    <property type="protein sequence ID" value="CBF73396.1"/>
    <property type="molecule type" value="Genomic_DNA"/>
</dbReference>
<dbReference type="Proteomes" id="UP000000560">
    <property type="component" value="Chromosome II"/>
</dbReference>
<proteinExistence type="predicted"/>
<sequence>MFFLPLFLSFAARTLAQCETECNPLTSLLSDCFLPQLPTTESGTDVPPSKYRNITGLEFYTKPYVLPGPHTSFLETATQARCFCIEGVHILPECNNCLSGYRFSNSLPMLQDDRRAMDRYKSDCTEWGYFANETLAYPSTTRSAMPSSATGPADPGPGDKVSSSCASVCGVIRGQIDDCGLTPLDIDEDDIPWARADPAYSGSVLLNRTAGECMCSLPVLRRLRGCWICVDAEKELGVPDLVRYYREECNELGYWTDSAVVEPSREELEESEESGEGEEVIMTDGAKTAMYISTGKVALIMGLLLVLSGSC</sequence>
<dbReference type="OMA" id="CEQSCER"/>
<protein>
    <submittedName>
        <fullName evidence="2">Uncharacterized protein</fullName>
    </submittedName>
</protein>
<dbReference type="HOGENOM" id="CLU_894367_0_0_1"/>
<accession>C8V3L8</accession>
<organism evidence="2 3">
    <name type="scientific">Emericella nidulans (strain FGSC A4 / ATCC 38163 / CBS 112.46 / NRRL 194 / M139)</name>
    <name type="common">Aspergillus nidulans</name>
    <dbReference type="NCBI Taxonomy" id="227321"/>
    <lineage>
        <taxon>Eukaryota</taxon>
        <taxon>Fungi</taxon>
        <taxon>Dikarya</taxon>
        <taxon>Ascomycota</taxon>
        <taxon>Pezizomycotina</taxon>
        <taxon>Eurotiomycetes</taxon>
        <taxon>Eurotiomycetidae</taxon>
        <taxon>Eurotiales</taxon>
        <taxon>Aspergillaceae</taxon>
        <taxon>Aspergillus</taxon>
        <taxon>Aspergillus subgen. Nidulantes</taxon>
    </lineage>
</organism>
<evidence type="ECO:0000313" key="2">
    <source>
        <dbReference type="EMBL" id="CBF73396.1"/>
    </source>
</evidence>
<feature type="signal peptide" evidence="1">
    <location>
        <begin position="1"/>
        <end position="16"/>
    </location>
</feature>
<dbReference type="GeneID" id="2869312"/>
<dbReference type="RefSeq" id="XP_681126.1">
    <property type="nucleotide sequence ID" value="XM_676034.1"/>
</dbReference>
<evidence type="ECO:0000313" key="3">
    <source>
        <dbReference type="Proteomes" id="UP000000560"/>
    </source>
</evidence>
<gene>
    <name evidence="2" type="ORF">ANIA_07857</name>
</gene>